<gene>
    <name evidence="2" type="ORF">SAMN05660642_04320</name>
</gene>
<feature type="compositionally biased region" description="Polar residues" evidence="1">
    <location>
        <begin position="81"/>
        <end position="101"/>
    </location>
</feature>
<feature type="compositionally biased region" description="Polar residues" evidence="1">
    <location>
        <begin position="124"/>
        <end position="133"/>
    </location>
</feature>
<feature type="region of interest" description="Disordered" evidence="1">
    <location>
        <begin position="162"/>
        <end position="184"/>
    </location>
</feature>
<accession>A0A1G9ZEN6</accession>
<dbReference type="STRING" id="1137991.SAMN05660642_04320"/>
<feature type="compositionally biased region" description="Low complexity" evidence="1">
    <location>
        <begin position="162"/>
        <end position="172"/>
    </location>
</feature>
<keyword evidence="3" id="KW-1185">Reference proteome</keyword>
<protein>
    <submittedName>
        <fullName evidence="2">Uncharacterized protein</fullName>
    </submittedName>
</protein>
<dbReference type="AlphaFoldDB" id="A0A1G9ZEN6"/>
<evidence type="ECO:0000313" key="2">
    <source>
        <dbReference type="EMBL" id="SDN19862.1"/>
    </source>
</evidence>
<evidence type="ECO:0000313" key="3">
    <source>
        <dbReference type="Proteomes" id="UP000198680"/>
    </source>
</evidence>
<feature type="region of interest" description="Disordered" evidence="1">
    <location>
        <begin position="1"/>
        <end position="150"/>
    </location>
</feature>
<reference evidence="3" key="1">
    <citation type="submission" date="2016-10" db="EMBL/GenBank/DDBJ databases">
        <authorList>
            <person name="Varghese N."/>
            <person name="Submissions S."/>
        </authorList>
    </citation>
    <scope>NUCLEOTIDE SEQUENCE [LARGE SCALE GENOMIC DNA]</scope>
    <source>
        <strain evidence="3">DSM 45419</strain>
    </source>
</reference>
<feature type="compositionally biased region" description="Low complexity" evidence="1">
    <location>
        <begin position="15"/>
        <end position="70"/>
    </location>
</feature>
<proteinExistence type="predicted"/>
<organism evidence="2 3">
    <name type="scientific">Geodermatophilus siccatus</name>
    <dbReference type="NCBI Taxonomy" id="1137991"/>
    <lineage>
        <taxon>Bacteria</taxon>
        <taxon>Bacillati</taxon>
        <taxon>Actinomycetota</taxon>
        <taxon>Actinomycetes</taxon>
        <taxon>Geodermatophilales</taxon>
        <taxon>Geodermatophilaceae</taxon>
        <taxon>Geodermatophilus</taxon>
    </lineage>
</organism>
<name>A0A1G9ZEN6_9ACTN</name>
<evidence type="ECO:0000256" key="1">
    <source>
        <dbReference type="SAM" id="MobiDB-lite"/>
    </source>
</evidence>
<feature type="non-terminal residue" evidence="2">
    <location>
        <position position="1"/>
    </location>
</feature>
<dbReference type="Proteomes" id="UP000198680">
    <property type="component" value="Unassembled WGS sequence"/>
</dbReference>
<sequence length="371" mass="36817">KPTTPAADRPAQPGTPAKPATPAADRPAKPATPAADRPAKPATPAADRPATPAKPATPAADRPATPAKPAIPQAPADDGATRSSRASDSQPTRQAASSASLTRAPEVSLTPQAHGRDTGVGADNSITGQQSRSPVLGVSPTESTPAPETRDRFVVVDLRSAAPSAASHSATSTIQGAIPGSEEDTDLTRELITAPRSEELITRTDPSPAVLAPTASWNPVVALTGSRLPALPSLLIVLTGAGHEVCQVPASGVDRSRTPLSVAEDLTGGRGSLQASDHVVALAATDVPLTSPVGTPPLPAAPAAPVPVGPVASTGMSGTTCGGGQNHQSCDDDAVLDEDLAASVALMAARVASGVAGHVLGTATDPGSRPD</sequence>
<dbReference type="EMBL" id="FNHE01000013">
    <property type="protein sequence ID" value="SDN19862.1"/>
    <property type="molecule type" value="Genomic_DNA"/>
</dbReference>